<reference evidence="7 8" key="1">
    <citation type="journal article" date="2013" name="Front. Microbiol.">
        <title>The genome of Nitrospina gracilis illuminates the metabolism and evolution of the major marine nitrite oxidizer.</title>
        <authorList>
            <person name="Luecker S."/>
            <person name="Nowka B."/>
            <person name="Rattei T."/>
            <person name="Spieck E."/>
            <person name="and Daims H."/>
        </authorList>
    </citation>
    <scope>NUCLEOTIDE SEQUENCE [LARGE SCALE GENOMIC DNA]</scope>
    <source>
        <strain evidence="7 8">3/211</strain>
    </source>
</reference>
<evidence type="ECO:0000256" key="4">
    <source>
        <dbReference type="ARBA" id="ARBA00023004"/>
    </source>
</evidence>
<keyword evidence="3" id="KW-0479">Metal-binding</keyword>
<dbReference type="Proteomes" id="UP000011704">
    <property type="component" value="Unassembled WGS sequence"/>
</dbReference>
<dbReference type="HOGENOM" id="CLU_052502_0_0_0"/>
<dbReference type="Pfam" id="PF11946">
    <property type="entry name" value="DUF3463"/>
    <property type="match status" value="1"/>
</dbReference>
<feature type="domain" description="Radical SAM core" evidence="6">
    <location>
        <begin position="24"/>
        <end position="237"/>
    </location>
</feature>
<keyword evidence="2" id="KW-0949">S-adenosyl-L-methionine</keyword>
<name>M1YWD6_NITG3</name>
<organism evidence="7 8">
    <name type="scientific">Nitrospina gracilis (strain 3/211)</name>
    <dbReference type="NCBI Taxonomy" id="1266370"/>
    <lineage>
        <taxon>Bacteria</taxon>
        <taxon>Pseudomonadati</taxon>
        <taxon>Nitrospinota/Tectimicrobiota group</taxon>
        <taxon>Nitrospinota</taxon>
        <taxon>Nitrospinia</taxon>
        <taxon>Nitrospinales</taxon>
        <taxon>Nitrospinaceae</taxon>
        <taxon>Nitrospina</taxon>
    </lineage>
</organism>
<comment type="cofactor">
    <cofactor evidence="1">
        <name>[4Fe-4S] cluster</name>
        <dbReference type="ChEBI" id="CHEBI:49883"/>
    </cofactor>
</comment>
<protein>
    <submittedName>
        <fullName evidence="7">Radical SAM protein</fullName>
    </submittedName>
</protein>
<evidence type="ECO:0000256" key="5">
    <source>
        <dbReference type="ARBA" id="ARBA00023014"/>
    </source>
</evidence>
<dbReference type="Gene3D" id="3.20.20.70">
    <property type="entry name" value="Aldolase class I"/>
    <property type="match status" value="1"/>
</dbReference>
<dbReference type="InterPro" id="IPR013785">
    <property type="entry name" value="Aldolase_TIM"/>
</dbReference>
<proteinExistence type="predicted"/>
<dbReference type="GO" id="GO:0051536">
    <property type="term" value="F:iron-sulfur cluster binding"/>
    <property type="evidence" value="ECO:0007669"/>
    <property type="project" value="UniProtKB-KW"/>
</dbReference>
<evidence type="ECO:0000313" key="7">
    <source>
        <dbReference type="EMBL" id="CCQ89966.1"/>
    </source>
</evidence>
<evidence type="ECO:0000313" key="8">
    <source>
        <dbReference type="Proteomes" id="UP000011704"/>
    </source>
</evidence>
<dbReference type="OrthoDB" id="9782387at2"/>
<dbReference type="CDD" id="cd01335">
    <property type="entry name" value="Radical_SAM"/>
    <property type="match status" value="1"/>
</dbReference>
<dbReference type="SFLD" id="SFLDF00397">
    <property type="entry name" value="adenosyl-hopene_transferase"/>
    <property type="match status" value="1"/>
</dbReference>
<evidence type="ECO:0000259" key="6">
    <source>
        <dbReference type="PROSITE" id="PS51918"/>
    </source>
</evidence>
<dbReference type="GO" id="GO:0046872">
    <property type="term" value="F:metal ion binding"/>
    <property type="evidence" value="ECO:0007669"/>
    <property type="project" value="UniProtKB-KW"/>
</dbReference>
<dbReference type="InterPro" id="IPR058240">
    <property type="entry name" value="rSAM_sf"/>
</dbReference>
<dbReference type="SFLD" id="SFLDS00029">
    <property type="entry name" value="Radical_SAM"/>
    <property type="match status" value="1"/>
</dbReference>
<gene>
    <name evidence="7" type="ORF">NITGR_190076</name>
</gene>
<dbReference type="SFLD" id="SFLDG01067">
    <property type="entry name" value="SPASM/twitch_domain_containing"/>
    <property type="match status" value="1"/>
</dbReference>
<sequence>MAIPIRQAMKVGFYLFKQKLLGKKKYPLVLMLEPLYRCNLECTGCGKIQKPNDILKQYLSVEQCLKAAKECGAPIVSIAGGEPLIHPHIVEIIEGLVKQGRYVYLCTNAILLEKYLDRLPKSPLLTLSIHLDGMKEHHDHICMEEGVYDKAIDAIRAAKKKGFRVTTNTTFFDGVSVEYAEQFLDHIRPLGVDGMTVSSAFQYPDAPDQEHFPGRAKTMEFFGDLLNRNKDGRWNFNHSPFYLDFLQGKRDYDCTPWGNPCYSVLGWQKPCYLLDEGYAGSFRELMKTTDWDSYGHRNHDKCRDCTAHCGYEATAVEDSTRGLRNMVYSAKAVFQ</sequence>
<dbReference type="STRING" id="1266370.NITGR_190076"/>
<dbReference type="PANTHER" id="PTHR11228:SF22">
    <property type="entry name" value="PEPTIDE BIOSYNTHESIS PROTEIN YYDG-RELATED"/>
    <property type="match status" value="1"/>
</dbReference>
<dbReference type="InterPro" id="IPR022563">
    <property type="entry name" value="DUF3463"/>
</dbReference>
<dbReference type="PROSITE" id="PS51918">
    <property type="entry name" value="RADICAL_SAM"/>
    <property type="match status" value="1"/>
</dbReference>
<accession>M1YWD6</accession>
<dbReference type="RefSeq" id="WP_005006939.1">
    <property type="nucleotide sequence ID" value="NZ_HG422173.1"/>
</dbReference>
<keyword evidence="5" id="KW-0411">Iron-sulfur</keyword>
<dbReference type="GO" id="GO:0003824">
    <property type="term" value="F:catalytic activity"/>
    <property type="evidence" value="ECO:0007669"/>
    <property type="project" value="InterPro"/>
</dbReference>
<dbReference type="AlphaFoldDB" id="M1YWD6"/>
<dbReference type="InterPro" id="IPR050377">
    <property type="entry name" value="Radical_SAM_PqqE_MftC-like"/>
</dbReference>
<dbReference type="InterPro" id="IPR007197">
    <property type="entry name" value="rSAM"/>
</dbReference>
<dbReference type="NCBIfam" id="TIGR03470">
    <property type="entry name" value="HpnH"/>
    <property type="match status" value="1"/>
</dbReference>
<comment type="caution">
    <text evidence="7">The sequence shown here is derived from an EMBL/GenBank/DDBJ whole genome shotgun (WGS) entry which is preliminary data.</text>
</comment>
<evidence type="ECO:0000256" key="1">
    <source>
        <dbReference type="ARBA" id="ARBA00001966"/>
    </source>
</evidence>
<dbReference type="EMBL" id="CAQJ01000021">
    <property type="protein sequence ID" value="CCQ89966.1"/>
    <property type="molecule type" value="Genomic_DNA"/>
</dbReference>
<evidence type="ECO:0000256" key="3">
    <source>
        <dbReference type="ARBA" id="ARBA00022723"/>
    </source>
</evidence>
<dbReference type="SUPFAM" id="SSF102114">
    <property type="entry name" value="Radical SAM enzymes"/>
    <property type="match status" value="1"/>
</dbReference>
<dbReference type="InParanoid" id="M1YWD6"/>
<dbReference type="InterPro" id="IPR017833">
    <property type="entry name" value="Hopanoid_synth-assoc_rSAM_HpnH"/>
</dbReference>
<keyword evidence="4" id="KW-0408">Iron</keyword>
<evidence type="ECO:0000256" key="2">
    <source>
        <dbReference type="ARBA" id="ARBA00022691"/>
    </source>
</evidence>
<dbReference type="Pfam" id="PF04055">
    <property type="entry name" value="Radical_SAM"/>
    <property type="match status" value="1"/>
</dbReference>
<keyword evidence="8" id="KW-1185">Reference proteome</keyword>
<dbReference type="PANTHER" id="PTHR11228">
    <property type="entry name" value="RADICAL SAM DOMAIN PROTEIN"/>
    <property type="match status" value="1"/>
</dbReference>